<dbReference type="PANTHER" id="PTHR12549:SF38">
    <property type="entry name" value="JMJC DOMAIN-CONTAINING HISTONE DEMETHYLASE 2, ISOFORM A"/>
    <property type="match status" value="1"/>
</dbReference>
<comment type="domain">
    <text evidence="8">Leu-Xaa-Xaa-Leu-Leu (LXXLL) motifs are known to mediate the association with nuclear receptors.</text>
</comment>
<evidence type="ECO:0000256" key="3">
    <source>
        <dbReference type="ARBA" id="ARBA00023002"/>
    </source>
</evidence>
<accession>S4RP56</accession>
<dbReference type="OMA" id="CEVEDCE"/>
<dbReference type="GO" id="GO:0046872">
    <property type="term" value="F:metal ion binding"/>
    <property type="evidence" value="ECO:0007669"/>
    <property type="project" value="UniProtKB-UniRule"/>
</dbReference>
<dbReference type="GO" id="GO:0006357">
    <property type="term" value="P:regulation of transcription by RNA polymerase II"/>
    <property type="evidence" value="ECO:0007669"/>
    <property type="project" value="TreeGrafter"/>
</dbReference>
<evidence type="ECO:0000259" key="9">
    <source>
        <dbReference type="PROSITE" id="PS51184"/>
    </source>
</evidence>
<keyword evidence="4 8" id="KW-0408">Iron</keyword>
<comment type="subcellular location">
    <subcellularLocation>
        <location evidence="1 8">Nucleus</location>
    </subcellularLocation>
</comment>
<organism evidence="10">
    <name type="scientific">Petromyzon marinus</name>
    <name type="common">Sea lamprey</name>
    <dbReference type="NCBI Taxonomy" id="7757"/>
    <lineage>
        <taxon>Eukaryota</taxon>
        <taxon>Metazoa</taxon>
        <taxon>Chordata</taxon>
        <taxon>Craniata</taxon>
        <taxon>Vertebrata</taxon>
        <taxon>Cyclostomata</taxon>
        <taxon>Hyperoartia</taxon>
        <taxon>Petromyzontiformes</taxon>
        <taxon>Petromyzontidae</taxon>
        <taxon>Petromyzon</taxon>
    </lineage>
</organism>
<dbReference type="Ensembl" id="ENSPMAT00000007023.1">
    <property type="protein sequence ID" value="ENSPMAP00000006992.1"/>
    <property type="gene ID" value="ENSPMAG00000006342.1"/>
</dbReference>
<keyword evidence="3" id="KW-0560">Oxidoreductase</keyword>
<dbReference type="PANTHER" id="PTHR12549">
    <property type="entry name" value="JMJC DOMAIN-CONTAINING HISTONE DEMETHYLATION PROTEIN"/>
    <property type="match status" value="1"/>
</dbReference>
<keyword evidence="5 8" id="KW-0539">Nucleus</keyword>
<evidence type="ECO:0000256" key="2">
    <source>
        <dbReference type="ARBA" id="ARBA00022723"/>
    </source>
</evidence>
<dbReference type="GO" id="GO:0000118">
    <property type="term" value="C:histone deacetylase complex"/>
    <property type="evidence" value="ECO:0007669"/>
    <property type="project" value="UniProtKB-UniRule"/>
</dbReference>
<feature type="domain" description="JmjC" evidence="9">
    <location>
        <begin position="209"/>
        <end position="433"/>
    </location>
</feature>
<evidence type="ECO:0000256" key="5">
    <source>
        <dbReference type="ARBA" id="ARBA00023242"/>
    </source>
</evidence>
<dbReference type="GO" id="GO:0031490">
    <property type="term" value="F:chromatin DNA binding"/>
    <property type="evidence" value="ECO:0007669"/>
    <property type="project" value="TreeGrafter"/>
</dbReference>
<reference evidence="10" key="1">
    <citation type="submission" date="2025-08" db="UniProtKB">
        <authorList>
            <consortium name="Ensembl"/>
        </authorList>
    </citation>
    <scope>IDENTIFICATION</scope>
</reference>
<dbReference type="Gene3D" id="2.60.120.650">
    <property type="entry name" value="Cupin"/>
    <property type="match status" value="1"/>
</dbReference>
<name>S4RP56_PETMA</name>
<dbReference type="GO" id="GO:0070988">
    <property type="term" value="P:demethylation"/>
    <property type="evidence" value="ECO:0007669"/>
    <property type="project" value="UniProtKB-UniRule"/>
</dbReference>
<comment type="similarity">
    <text evidence="6 8">Belongs to the JHDM2 histone demethylase family.</text>
</comment>
<keyword evidence="2 8" id="KW-0479">Metal-binding</keyword>
<proteinExistence type="inferred from homology"/>
<protein>
    <recommendedName>
        <fullName evidence="8">Lysine-specific demethylase</fullName>
        <ecNumber evidence="8">1.14.11.65</ecNumber>
    </recommendedName>
</protein>
<dbReference type="STRING" id="7757.ENSPMAP00000006992"/>
<evidence type="ECO:0000313" key="10">
    <source>
        <dbReference type="Ensembl" id="ENSPMAP00000006992.1"/>
    </source>
</evidence>
<dbReference type="GO" id="GO:0000785">
    <property type="term" value="C:chromatin"/>
    <property type="evidence" value="ECO:0007669"/>
    <property type="project" value="TreeGrafter"/>
</dbReference>
<sequence length="472" mass="53501">SGSAGVRLRDLLSCTAGKLKLQPGEAMLPFAPIMAAQPSPAKGSRSMPSLLDDIIASVVENKFSTQKLMKPSEQPAKSVARRPLESGIADSPHSWLCDGRLLRIHDPQHPHNWKLFRECWKQGQPVLVSGVHANLDPALWRPEGFSREFGTQEADLVNCRSCTIISGMKIRDFWDGFEDLNKRLVSRDKEPMVLKLKDWPPGEDFRDMMPSRFEDLMDNLPLPEYTKRDGRLNLAARLPDYFVRPDLGPKMYNAYGLALEGDRKVGTTNLHLDVSDAVNVMVYVGIPEKQNIDFHQEALRAMDDGDVDEATRRRVVEGQEKPGALWHIYAARDADKIRALLRKVCRVHSQENPADHDPIHDQSWYLDRTLRQRLMEEHGVQGWAITQCLGDAVFIPAGAPHQVHNLHSCIKVAEDFVSPEHVHHCFRLTQEFRRLSTTHSNHEDKLQVKNIIYHAVKDAIATLQSHDTKSEN</sequence>
<comment type="function">
    <text evidence="8">Histone demethylase that specifically demethylates 'Lys-9' of histone H3, thereby playing a central role in histone code.</text>
</comment>
<dbReference type="InterPro" id="IPR045109">
    <property type="entry name" value="LSDs-like"/>
</dbReference>
<dbReference type="Pfam" id="PF02373">
    <property type="entry name" value="JmjC"/>
    <property type="match status" value="1"/>
</dbReference>
<comment type="domain">
    <text evidence="8">The JmjC domain and the C6-type zinc-finger are required for the demethylation activity.</text>
</comment>
<dbReference type="AlphaFoldDB" id="S4RP56"/>
<dbReference type="GeneTree" id="ENSGT00940000158095"/>
<dbReference type="InterPro" id="IPR003347">
    <property type="entry name" value="JmjC_dom"/>
</dbReference>
<dbReference type="PROSITE" id="PS51184">
    <property type="entry name" value="JMJC"/>
    <property type="match status" value="1"/>
</dbReference>
<dbReference type="GO" id="GO:0003712">
    <property type="term" value="F:transcription coregulator activity"/>
    <property type="evidence" value="ECO:0007669"/>
    <property type="project" value="TreeGrafter"/>
</dbReference>
<evidence type="ECO:0000256" key="6">
    <source>
        <dbReference type="ARBA" id="ARBA00037987"/>
    </source>
</evidence>
<dbReference type="SMART" id="SM00558">
    <property type="entry name" value="JmjC"/>
    <property type="match status" value="1"/>
</dbReference>
<evidence type="ECO:0000256" key="8">
    <source>
        <dbReference type="RuleBase" id="RU369087"/>
    </source>
</evidence>
<dbReference type="HOGENOM" id="CLU_001811_0_0_1"/>
<evidence type="ECO:0000256" key="4">
    <source>
        <dbReference type="ARBA" id="ARBA00023004"/>
    </source>
</evidence>
<dbReference type="GO" id="GO:0140683">
    <property type="term" value="F:histone H3K9me/H3K9me2 demethylase activity"/>
    <property type="evidence" value="ECO:0007669"/>
    <property type="project" value="UniProtKB-EC"/>
</dbReference>
<reference evidence="10" key="2">
    <citation type="submission" date="2025-09" db="UniProtKB">
        <authorList>
            <consortium name="Ensembl"/>
        </authorList>
    </citation>
    <scope>IDENTIFICATION</scope>
</reference>
<comment type="catalytic activity">
    <reaction evidence="7 8">
        <text>N(6),N(6)-dimethyl-L-lysyl(9)-[histone H3] + 2 2-oxoglutarate + 2 O2 = L-lysyl(9)-[histone H3] + 2 formaldehyde + 2 succinate + 2 CO2</text>
        <dbReference type="Rhea" id="RHEA:60188"/>
        <dbReference type="Rhea" id="RHEA-COMP:15541"/>
        <dbReference type="Rhea" id="RHEA-COMP:15546"/>
        <dbReference type="ChEBI" id="CHEBI:15379"/>
        <dbReference type="ChEBI" id="CHEBI:16526"/>
        <dbReference type="ChEBI" id="CHEBI:16810"/>
        <dbReference type="ChEBI" id="CHEBI:16842"/>
        <dbReference type="ChEBI" id="CHEBI:29969"/>
        <dbReference type="ChEBI" id="CHEBI:30031"/>
        <dbReference type="ChEBI" id="CHEBI:61976"/>
        <dbReference type="EC" id="1.14.11.65"/>
    </reaction>
</comment>
<dbReference type="FunFam" id="2.60.120.650:FF:000004">
    <property type="entry name" value="Putative lysine-specific demethylase 3B"/>
    <property type="match status" value="1"/>
</dbReference>
<dbReference type="EC" id="1.14.11.65" evidence="8"/>
<evidence type="ECO:0000256" key="7">
    <source>
        <dbReference type="ARBA" id="ARBA00047648"/>
    </source>
</evidence>
<dbReference type="SUPFAM" id="SSF51197">
    <property type="entry name" value="Clavaminate synthase-like"/>
    <property type="match status" value="1"/>
</dbReference>
<evidence type="ECO:0000256" key="1">
    <source>
        <dbReference type="ARBA" id="ARBA00004123"/>
    </source>
</evidence>
<comment type="cofactor">
    <cofactor evidence="8">
        <name>Fe(2+)</name>
        <dbReference type="ChEBI" id="CHEBI:29033"/>
    </cofactor>
    <text evidence="8">Binds 1 Fe(2+) ion per subunit.</text>
</comment>